<name>A0ABU9CM75_9BURK</name>
<keyword evidence="2" id="KW-0812">Transmembrane</keyword>
<gene>
    <name evidence="5" type="ORF">AACH10_15710</name>
</gene>
<feature type="transmembrane region" description="Helical" evidence="2">
    <location>
        <begin position="113"/>
        <end position="134"/>
    </location>
</feature>
<feature type="signal peptide" evidence="3">
    <location>
        <begin position="1"/>
        <end position="26"/>
    </location>
</feature>
<protein>
    <submittedName>
        <fullName evidence="5">TIM44-like domain-containing protein</fullName>
    </submittedName>
</protein>
<evidence type="ECO:0000256" key="1">
    <source>
        <dbReference type="SAM" id="MobiDB-lite"/>
    </source>
</evidence>
<keyword evidence="6" id="KW-1185">Reference proteome</keyword>
<proteinExistence type="predicted"/>
<dbReference type="PANTHER" id="PTHR41542">
    <property type="entry name" value="BLL5807 PROTEIN"/>
    <property type="match status" value="1"/>
</dbReference>
<feature type="chain" id="PRO_5046473908" evidence="3">
    <location>
        <begin position="27"/>
        <end position="341"/>
    </location>
</feature>
<keyword evidence="3" id="KW-0732">Signal</keyword>
<dbReference type="RefSeq" id="WP_341411395.1">
    <property type="nucleotide sequence ID" value="NZ_JBBUTH010000008.1"/>
</dbReference>
<keyword evidence="2" id="KW-0472">Membrane</keyword>
<feature type="domain" description="Tim44-like" evidence="4">
    <location>
        <begin position="209"/>
        <end position="339"/>
    </location>
</feature>
<dbReference type="InterPro" id="IPR032710">
    <property type="entry name" value="NTF2-like_dom_sf"/>
</dbReference>
<evidence type="ECO:0000259" key="4">
    <source>
        <dbReference type="SMART" id="SM00978"/>
    </source>
</evidence>
<feature type="compositionally biased region" description="Low complexity" evidence="1">
    <location>
        <begin position="56"/>
        <end position="68"/>
    </location>
</feature>
<feature type="compositionally biased region" description="Polar residues" evidence="1">
    <location>
        <begin position="181"/>
        <end position="192"/>
    </location>
</feature>
<reference evidence="5 6" key="1">
    <citation type="submission" date="2024-04" db="EMBL/GenBank/DDBJ databases">
        <title>Novel species of the genus Ideonella isolated from streams.</title>
        <authorList>
            <person name="Lu H."/>
        </authorList>
    </citation>
    <scope>NUCLEOTIDE SEQUENCE [LARGE SCALE GENOMIC DNA]</scope>
    <source>
        <strain evidence="5 6">DXS22W</strain>
    </source>
</reference>
<dbReference type="Proteomes" id="UP001365405">
    <property type="component" value="Unassembled WGS sequence"/>
</dbReference>
<comment type="caution">
    <text evidence="5">The sequence shown here is derived from an EMBL/GenBank/DDBJ whole genome shotgun (WGS) entry which is preliminary data.</text>
</comment>
<feature type="region of interest" description="Disordered" evidence="1">
    <location>
        <begin position="169"/>
        <end position="211"/>
    </location>
</feature>
<accession>A0ABU9CM75</accession>
<sequence>MKKLLLTLSMAVAVGSLGMAPHFAEAKRLGSGKPAGLQRQMPATPAKPATPPTPAQAPGAQPAGQQAAPAMAGATAAAAAAPAKRSWMGPLAGLAAGIGLAALFSHFGMGEGLANFVMIALLAVAAFALLRFVLGRLGAKRQPAASGMGSMGNLGLAGAGAGAGSGGGLGAGPAMAPSPAQPVQATPMTERSSLADPVGAASTAGAGPLDAPAAAEPALPAGIDRDDFIRLAKMVFVRMQAANDAGNVDDLRKFTTPELFASLRVDLQERGAAKQQTDVVQLDATIADVTRDGMGQDVVSVRYSGLIREEAERPAEPFAELWHLVRPVGGEWAIAGITPLN</sequence>
<evidence type="ECO:0000313" key="6">
    <source>
        <dbReference type="Proteomes" id="UP001365405"/>
    </source>
</evidence>
<dbReference type="PANTHER" id="PTHR41542:SF1">
    <property type="entry name" value="BLL5807 PROTEIN"/>
    <property type="match status" value="1"/>
</dbReference>
<dbReference type="InterPro" id="IPR007379">
    <property type="entry name" value="Tim44-like_dom"/>
</dbReference>
<keyword evidence="2" id="KW-1133">Transmembrane helix</keyword>
<dbReference type="SUPFAM" id="SSF54427">
    <property type="entry name" value="NTF2-like"/>
    <property type="match status" value="1"/>
</dbReference>
<evidence type="ECO:0000256" key="3">
    <source>
        <dbReference type="SAM" id="SignalP"/>
    </source>
</evidence>
<dbReference type="SMART" id="SM00978">
    <property type="entry name" value="Tim44"/>
    <property type="match status" value="1"/>
</dbReference>
<evidence type="ECO:0000256" key="2">
    <source>
        <dbReference type="SAM" id="Phobius"/>
    </source>
</evidence>
<feature type="transmembrane region" description="Helical" evidence="2">
    <location>
        <begin position="88"/>
        <end position="107"/>
    </location>
</feature>
<dbReference type="EMBL" id="JBBUTH010000008">
    <property type="protein sequence ID" value="MEK8051697.1"/>
    <property type="molecule type" value="Genomic_DNA"/>
</dbReference>
<dbReference type="Pfam" id="PF04280">
    <property type="entry name" value="Tim44"/>
    <property type="match status" value="1"/>
</dbReference>
<organism evidence="5 6">
    <name type="scientific">Pseudaquabacterium inlustre</name>
    <dbReference type="NCBI Taxonomy" id="2984192"/>
    <lineage>
        <taxon>Bacteria</taxon>
        <taxon>Pseudomonadati</taxon>
        <taxon>Pseudomonadota</taxon>
        <taxon>Betaproteobacteria</taxon>
        <taxon>Burkholderiales</taxon>
        <taxon>Sphaerotilaceae</taxon>
        <taxon>Pseudaquabacterium</taxon>
    </lineage>
</organism>
<feature type="region of interest" description="Disordered" evidence="1">
    <location>
        <begin position="32"/>
        <end position="68"/>
    </location>
</feature>
<evidence type="ECO:0000313" key="5">
    <source>
        <dbReference type="EMBL" id="MEK8051697.1"/>
    </source>
</evidence>